<feature type="chain" id="PRO_5041266304" evidence="2">
    <location>
        <begin position="25"/>
        <end position="241"/>
    </location>
</feature>
<evidence type="ECO:0000256" key="2">
    <source>
        <dbReference type="SAM" id="SignalP"/>
    </source>
</evidence>
<evidence type="ECO:0000313" key="4">
    <source>
        <dbReference type="Proteomes" id="UP001172457"/>
    </source>
</evidence>
<proteinExistence type="predicted"/>
<evidence type="ECO:0000256" key="1">
    <source>
        <dbReference type="SAM" id="MobiDB-lite"/>
    </source>
</evidence>
<dbReference type="Proteomes" id="UP001172457">
    <property type="component" value="Chromosome 6"/>
</dbReference>
<name>A0AA38SLB7_9ASTR</name>
<reference evidence="3" key="1">
    <citation type="submission" date="2023-03" db="EMBL/GenBank/DDBJ databases">
        <title>Chromosome-scale reference genome and RAD-based genetic map of yellow starthistle (Centaurea solstitialis) reveal putative structural variation and QTLs associated with invader traits.</title>
        <authorList>
            <person name="Reatini B."/>
            <person name="Cang F.A."/>
            <person name="Jiang Q."/>
            <person name="Mckibben M.T.W."/>
            <person name="Barker M.S."/>
            <person name="Rieseberg L.H."/>
            <person name="Dlugosch K.M."/>
        </authorList>
    </citation>
    <scope>NUCLEOTIDE SEQUENCE</scope>
    <source>
        <strain evidence="3">CAN-66</strain>
        <tissue evidence="3">Leaf</tissue>
    </source>
</reference>
<accession>A0AA38SLB7</accession>
<keyword evidence="2" id="KW-0732">Signal</keyword>
<organism evidence="3 4">
    <name type="scientific">Centaurea solstitialis</name>
    <name type="common">yellow star-thistle</name>
    <dbReference type="NCBI Taxonomy" id="347529"/>
    <lineage>
        <taxon>Eukaryota</taxon>
        <taxon>Viridiplantae</taxon>
        <taxon>Streptophyta</taxon>
        <taxon>Embryophyta</taxon>
        <taxon>Tracheophyta</taxon>
        <taxon>Spermatophyta</taxon>
        <taxon>Magnoliopsida</taxon>
        <taxon>eudicotyledons</taxon>
        <taxon>Gunneridae</taxon>
        <taxon>Pentapetalae</taxon>
        <taxon>asterids</taxon>
        <taxon>campanulids</taxon>
        <taxon>Asterales</taxon>
        <taxon>Asteraceae</taxon>
        <taxon>Carduoideae</taxon>
        <taxon>Cardueae</taxon>
        <taxon>Centaureinae</taxon>
        <taxon>Centaurea</taxon>
    </lineage>
</organism>
<sequence length="241" mass="27924">MEAEPVIHIDLCLILVFPTLVVTPVGFEGQGGTVGLGCLGPNELFNFERGEVESKVMDQFSIVTRIEWVTHLLELPSEFWRMRNTLNVDQSLRTKDIGLVKVQWERLSGSAWTWEPEAERRSTIRGYSMFKRFRGRNLDKWGRVVLKHLHVLFVKCVMSDSTIRDLSCKLKFWVGVKSWIDDHRIIDWHEWVLHALDVTVGHYAKSYPKRVKDAEYFEKKGEGKGADGRRGDLGMHRRELG</sequence>
<dbReference type="EMBL" id="JARYMX010000006">
    <property type="protein sequence ID" value="KAJ9543939.1"/>
    <property type="molecule type" value="Genomic_DNA"/>
</dbReference>
<gene>
    <name evidence="3" type="ORF">OSB04_023646</name>
</gene>
<feature type="signal peptide" evidence="2">
    <location>
        <begin position="1"/>
        <end position="24"/>
    </location>
</feature>
<protein>
    <submittedName>
        <fullName evidence="3">Uncharacterized protein</fullName>
    </submittedName>
</protein>
<evidence type="ECO:0000313" key="3">
    <source>
        <dbReference type="EMBL" id="KAJ9543939.1"/>
    </source>
</evidence>
<comment type="caution">
    <text evidence="3">The sequence shown here is derived from an EMBL/GenBank/DDBJ whole genome shotgun (WGS) entry which is preliminary data.</text>
</comment>
<keyword evidence="4" id="KW-1185">Reference proteome</keyword>
<dbReference type="AlphaFoldDB" id="A0AA38SLB7"/>
<feature type="region of interest" description="Disordered" evidence="1">
    <location>
        <begin position="221"/>
        <end position="241"/>
    </location>
</feature>